<keyword evidence="7 11" id="KW-1133">Transmembrane helix</keyword>
<evidence type="ECO:0000256" key="10">
    <source>
        <dbReference type="ARBA" id="ARBA00030775"/>
    </source>
</evidence>
<evidence type="ECO:0000256" key="2">
    <source>
        <dbReference type="ARBA" id="ARBA00021549"/>
    </source>
</evidence>
<comment type="caution">
    <text evidence="13">The sequence shown here is derived from an EMBL/GenBank/DDBJ whole genome shotgun (WGS) entry which is preliminary data.</text>
</comment>
<accession>A0ABN0X230</accession>
<dbReference type="InterPro" id="IPR022346">
    <property type="entry name" value="T2SS_GspH"/>
</dbReference>
<dbReference type="Proteomes" id="UP001501757">
    <property type="component" value="Unassembled WGS sequence"/>
</dbReference>
<dbReference type="RefSeq" id="WP_343844129.1">
    <property type="nucleotide sequence ID" value="NZ_BAAAEI010000007.1"/>
</dbReference>
<proteinExistence type="inferred from homology"/>
<keyword evidence="6 11" id="KW-0812">Transmembrane</keyword>
<keyword evidence="3" id="KW-1003">Cell membrane</keyword>
<keyword evidence="14" id="KW-1185">Reference proteome</keyword>
<evidence type="ECO:0000313" key="14">
    <source>
        <dbReference type="Proteomes" id="UP001501757"/>
    </source>
</evidence>
<name>A0ABN0X230_9ALTE</name>
<protein>
    <recommendedName>
        <fullName evidence="2">Type II secretion system protein H</fullName>
    </recommendedName>
    <alternativeName>
        <fullName evidence="10">General secretion pathway protein H</fullName>
    </alternativeName>
</protein>
<keyword evidence="8 11" id="KW-0472">Membrane</keyword>
<organism evidence="13 14">
    <name type="scientific">Bowmanella denitrificans</name>
    <dbReference type="NCBI Taxonomy" id="366582"/>
    <lineage>
        <taxon>Bacteria</taxon>
        <taxon>Pseudomonadati</taxon>
        <taxon>Pseudomonadota</taxon>
        <taxon>Gammaproteobacteria</taxon>
        <taxon>Alteromonadales</taxon>
        <taxon>Alteromonadaceae</taxon>
        <taxon>Bowmanella</taxon>
    </lineage>
</organism>
<evidence type="ECO:0000256" key="11">
    <source>
        <dbReference type="SAM" id="Phobius"/>
    </source>
</evidence>
<reference evidence="13 14" key="1">
    <citation type="journal article" date="2019" name="Int. J. Syst. Evol. Microbiol.">
        <title>The Global Catalogue of Microorganisms (GCM) 10K type strain sequencing project: providing services to taxonomists for standard genome sequencing and annotation.</title>
        <authorList>
            <consortium name="The Broad Institute Genomics Platform"/>
            <consortium name="The Broad Institute Genome Sequencing Center for Infectious Disease"/>
            <person name="Wu L."/>
            <person name="Ma J."/>
        </authorList>
    </citation>
    <scope>NUCLEOTIDE SEQUENCE [LARGE SCALE GENOMIC DNA]</scope>
    <source>
        <strain evidence="13 14">JCM 13378</strain>
    </source>
</reference>
<feature type="transmembrane region" description="Helical" evidence="11">
    <location>
        <begin position="12"/>
        <end position="36"/>
    </location>
</feature>
<dbReference type="Pfam" id="PF12019">
    <property type="entry name" value="GspH"/>
    <property type="match status" value="1"/>
</dbReference>
<evidence type="ECO:0000256" key="1">
    <source>
        <dbReference type="ARBA" id="ARBA00004377"/>
    </source>
</evidence>
<feature type="domain" description="General secretion pathway GspH" evidence="12">
    <location>
        <begin position="51"/>
        <end position="165"/>
    </location>
</feature>
<dbReference type="PROSITE" id="PS00409">
    <property type="entry name" value="PROKAR_NTER_METHYL"/>
    <property type="match status" value="1"/>
</dbReference>
<evidence type="ECO:0000256" key="7">
    <source>
        <dbReference type="ARBA" id="ARBA00022989"/>
    </source>
</evidence>
<gene>
    <name evidence="13" type="ORF">GCM10009092_16680</name>
</gene>
<dbReference type="EMBL" id="BAAAEI010000007">
    <property type="protein sequence ID" value="GAA0353013.1"/>
    <property type="molecule type" value="Genomic_DNA"/>
</dbReference>
<dbReference type="NCBIfam" id="TIGR02532">
    <property type="entry name" value="IV_pilin_GFxxxE"/>
    <property type="match status" value="1"/>
</dbReference>
<dbReference type="Gene3D" id="3.55.40.10">
    <property type="entry name" value="minor pseudopilin epsh domain"/>
    <property type="match status" value="1"/>
</dbReference>
<evidence type="ECO:0000259" key="12">
    <source>
        <dbReference type="Pfam" id="PF12019"/>
    </source>
</evidence>
<dbReference type="InterPro" id="IPR012902">
    <property type="entry name" value="N_methyl_site"/>
</dbReference>
<sequence length="189" mass="20075">MKRQSSSASPFLQAGLTLLELMITLAISGILLTLVAPNVRDILIRNNITSQVNEISGAVQFARSNAIDEQNTAIVCPTPDFSTCSTDWNQAKMVFNDLDADGNRGNNEEILAATSIAPDSLVLTGPAITVRFNGNGTVSTPATIKFCHQDGEAKFARALVISLQGRVRLSQDEDGDGIHEDGGGNLSCL</sequence>
<dbReference type="InterPro" id="IPR045584">
    <property type="entry name" value="Pilin-like"/>
</dbReference>
<evidence type="ECO:0000313" key="13">
    <source>
        <dbReference type="EMBL" id="GAA0353013.1"/>
    </source>
</evidence>
<evidence type="ECO:0000256" key="9">
    <source>
        <dbReference type="ARBA" id="ARBA00025772"/>
    </source>
</evidence>
<dbReference type="SUPFAM" id="SSF54523">
    <property type="entry name" value="Pili subunits"/>
    <property type="match status" value="1"/>
</dbReference>
<evidence type="ECO:0000256" key="8">
    <source>
        <dbReference type="ARBA" id="ARBA00023136"/>
    </source>
</evidence>
<keyword evidence="5" id="KW-0997">Cell inner membrane</keyword>
<evidence type="ECO:0000256" key="4">
    <source>
        <dbReference type="ARBA" id="ARBA00022481"/>
    </source>
</evidence>
<evidence type="ECO:0000256" key="6">
    <source>
        <dbReference type="ARBA" id="ARBA00022692"/>
    </source>
</evidence>
<comment type="similarity">
    <text evidence="9">Belongs to the GSP H family.</text>
</comment>
<keyword evidence="4" id="KW-0488">Methylation</keyword>
<evidence type="ECO:0000256" key="5">
    <source>
        <dbReference type="ARBA" id="ARBA00022519"/>
    </source>
</evidence>
<evidence type="ECO:0000256" key="3">
    <source>
        <dbReference type="ARBA" id="ARBA00022475"/>
    </source>
</evidence>
<dbReference type="Pfam" id="PF07963">
    <property type="entry name" value="N_methyl"/>
    <property type="match status" value="1"/>
</dbReference>
<comment type="subcellular location">
    <subcellularLocation>
        <location evidence="1">Cell inner membrane</location>
        <topology evidence="1">Single-pass membrane protein</topology>
    </subcellularLocation>
</comment>